<evidence type="ECO:0000313" key="3">
    <source>
        <dbReference type="EMBL" id="REF70526.1"/>
    </source>
</evidence>
<protein>
    <submittedName>
        <fullName evidence="3">Putative AbiEii toxin of type IV toxin-antitoxin system</fullName>
    </submittedName>
</protein>
<gene>
    <name evidence="3" type="ORF">BDD41_3267</name>
</gene>
<reference evidence="3 4" key="1">
    <citation type="submission" date="2018-08" db="EMBL/GenBank/DDBJ databases">
        <title>Genomic Encyclopedia of Archaeal and Bacterial Type Strains, Phase II (KMG-II): from individual species to whole genera.</title>
        <authorList>
            <person name="Goeker M."/>
        </authorList>
    </citation>
    <scope>NUCLEOTIDE SEQUENCE [LARGE SCALE GENOMIC DNA]</scope>
    <source>
        <strain evidence="3 4">DSM 17099</strain>
    </source>
</reference>
<feature type="coiled-coil region" evidence="1">
    <location>
        <begin position="636"/>
        <end position="694"/>
    </location>
</feature>
<dbReference type="EMBL" id="QTUJ01000002">
    <property type="protein sequence ID" value="REF70526.1"/>
    <property type="molecule type" value="Genomic_DNA"/>
</dbReference>
<accession>A0A3D9XJ71</accession>
<dbReference type="GO" id="GO:0016887">
    <property type="term" value="F:ATP hydrolysis activity"/>
    <property type="evidence" value="ECO:0007669"/>
    <property type="project" value="InterPro"/>
</dbReference>
<feature type="domain" description="ATPase AAA-type core" evidence="2">
    <location>
        <begin position="852"/>
        <end position="919"/>
    </location>
</feature>
<dbReference type="Gene3D" id="3.40.50.300">
    <property type="entry name" value="P-loop containing nucleotide triphosphate hydrolases"/>
    <property type="match status" value="2"/>
</dbReference>
<evidence type="ECO:0000313" key="4">
    <source>
        <dbReference type="Proteomes" id="UP000256941"/>
    </source>
</evidence>
<evidence type="ECO:0000256" key="1">
    <source>
        <dbReference type="SAM" id="Coils"/>
    </source>
</evidence>
<sequence>MEFLSRGSEWHRWEPHIHAPGTILNDQFPANGWEDYLSALEAASPSLRAIGITDYCVTRSYERVLEHKKSGRLPDCDLLFPNIELRLNTGTVKGHFVNIHLLVCPDDPNHVDELNRFLGRLTFSTSRDKFACTPSDLMRLGRHADPNKTADADALQHGCTQFKVSLDNLMEAHRMDWASENIVIAVSGNADGTSGVREAADAVLREEIEKAAHAIFASSLKQRDFWLGHGKATEEELRERYGGCKPCIWGSDAHDMDHVARPAEDRFCWIKGKPSFDTLRQAHLDPERAYVAPYPPSWATPSQIIDEVVISNAPWAKTPHVRLNPGLVAIIGARGSGKTALADIIAAGCDSYDHNSEHPSFLDRAAEHLDGAEVTLSWGNGDPMTRSLDSPVNWSSDAYPRARYLSQQFVEHLCSNDGMPSLIDEIERVIFEAHPTLERDGAINFQELLDLRACEFRDARIREEEALANISDQIGVELDKSRQVAPIRSQIEEKKKLIARYQRDREALLPKGPSKIAERLQDLINAADKVRGYIRYFANQQSAITGIKAEIQDLRQNKAPDTLRSMREQHQRAKFEDDDWKRFLLTYTGDVDAVVTDKAKQAATSMEGWRGATPSAPVDETGSFLRPGDAPEKTPLATLEAEIARIEKIVAADNETAKKLAAVSKRIAEENTVLQSLEEKLKDFDGARDRANALVADREAGYVRVFDAVVAEERVLNELYAPLMVKLQDSGGTLAKLSFSVSRVVDVAGWAKRGEKDLFDLRGGPFKGIGSLEREATEMLGTAWASGDSAAVSGAMQAFRAKFQDMLLANAPVEKSDQTNYRPWSKRFAHWLYSTDHISIEYGIRYDGIDLKKLSPGTRGIVLVLLYLALDDSEDCPLIIDQPEENLDPKSIFDELVPLFLAAKRRRQVIMVTHNANLVINTDADQIIVAEVSAHDGTGLPSITYQAGGLDEAEIRRMACEILEGGDRAFQDRARRLRIALRR</sequence>
<dbReference type="NCBIfam" id="NF045780">
    <property type="entry name" value="TrlF_fam_ATP"/>
    <property type="match status" value="1"/>
</dbReference>
<dbReference type="RefSeq" id="WP_116222398.1">
    <property type="nucleotide sequence ID" value="NZ_CP038197.1"/>
</dbReference>
<dbReference type="InterPro" id="IPR054787">
    <property type="entry name" value="TrlF_ATPase"/>
</dbReference>
<proteinExistence type="predicted"/>
<dbReference type="Pfam" id="PF13304">
    <property type="entry name" value="AAA_21"/>
    <property type="match status" value="1"/>
</dbReference>
<dbReference type="Proteomes" id="UP000256941">
    <property type="component" value="Unassembled WGS sequence"/>
</dbReference>
<dbReference type="SUPFAM" id="SSF52540">
    <property type="entry name" value="P-loop containing nucleoside triphosphate hydrolases"/>
    <property type="match status" value="1"/>
</dbReference>
<dbReference type="InterPro" id="IPR027417">
    <property type="entry name" value="P-loop_NTPase"/>
</dbReference>
<evidence type="ECO:0000259" key="2">
    <source>
        <dbReference type="Pfam" id="PF13304"/>
    </source>
</evidence>
<keyword evidence="1" id="KW-0175">Coiled coil</keyword>
<organism evidence="3 4">
    <name type="scientific">Paracoccus versutus</name>
    <name type="common">Thiobacillus versutus</name>
    <dbReference type="NCBI Taxonomy" id="34007"/>
    <lineage>
        <taxon>Bacteria</taxon>
        <taxon>Pseudomonadati</taxon>
        <taxon>Pseudomonadota</taxon>
        <taxon>Alphaproteobacteria</taxon>
        <taxon>Rhodobacterales</taxon>
        <taxon>Paracoccaceae</taxon>
        <taxon>Paracoccus</taxon>
    </lineage>
</organism>
<dbReference type="AlphaFoldDB" id="A0A3D9XJ71"/>
<dbReference type="InterPro" id="IPR003959">
    <property type="entry name" value="ATPase_AAA_core"/>
</dbReference>
<comment type="caution">
    <text evidence="3">The sequence shown here is derived from an EMBL/GenBank/DDBJ whole genome shotgun (WGS) entry which is preliminary data.</text>
</comment>
<name>A0A3D9XJ71_PARVE</name>
<dbReference type="GO" id="GO:0005524">
    <property type="term" value="F:ATP binding"/>
    <property type="evidence" value="ECO:0007669"/>
    <property type="project" value="InterPro"/>
</dbReference>